<dbReference type="PANTHER" id="PTHR46124:SF2">
    <property type="entry name" value="D-AMINOACYL-TRNA DEACYLASE"/>
    <property type="match status" value="1"/>
</dbReference>
<dbReference type="InterPro" id="IPR001130">
    <property type="entry name" value="TatD-like"/>
</dbReference>
<accession>K2KPT1</accession>
<dbReference type="PROSITE" id="PS01091">
    <property type="entry name" value="TATD_3"/>
    <property type="match status" value="1"/>
</dbReference>
<dbReference type="InterPro" id="IPR018228">
    <property type="entry name" value="DNase_TatD-rel_CS"/>
</dbReference>
<dbReference type="SUPFAM" id="SSF51556">
    <property type="entry name" value="Metallo-dependent hydrolases"/>
    <property type="match status" value="1"/>
</dbReference>
<dbReference type="GO" id="GO:0005829">
    <property type="term" value="C:cytosol"/>
    <property type="evidence" value="ECO:0007669"/>
    <property type="project" value="TreeGrafter"/>
</dbReference>
<comment type="caution">
    <text evidence="5">The sequence shown here is derived from an EMBL/GenBank/DDBJ whole genome shotgun (WGS) entry which is preliminary data.</text>
</comment>
<evidence type="ECO:0000256" key="1">
    <source>
        <dbReference type="ARBA" id="ARBA00009275"/>
    </source>
</evidence>
<dbReference type="Proteomes" id="UP000014115">
    <property type="component" value="Unassembled WGS sequence"/>
</dbReference>
<dbReference type="AlphaFoldDB" id="K2KPT1"/>
<dbReference type="PIRSF" id="PIRSF005902">
    <property type="entry name" value="DNase_TatD"/>
    <property type="match status" value="1"/>
</dbReference>
<evidence type="ECO:0000313" key="5">
    <source>
        <dbReference type="EMBL" id="EKE84474.1"/>
    </source>
</evidence>
<protein>
    <submittedName>
        <fullName evidence="5">TatD family hydrolase</fullName>
    </submittedName>
</protein>
<feature type="binding site" evidence="4">
    <location>
        <position position="131"/>
    </location>
    <ligand>
        <name>a divalent metal cation</name>
        <dbReference type="ChEBI" id="CHEBI:60240"/>
        <label>2</label>
    </ligand>
</feature>
<dbReference type="eggNOG" id="COG0084">
    <property type="taxonomic scope" value="Bacteria"/>
</dbReference>
<dbReference type="InterPro" id="IPR032466">
    <property type="entry name" value="Metal_Hydrolase"/>
</dbReference>
<evidence type="ECO:0000256" key="4">
    <source>
        <dbReference type="PIRSR" id="PIRSR005902-1"/>
    </source>
</evidence>
<dbReference type="STRING" id="740709.A10D4_05382"/>
<dbReference type="PATRIC" id="fig|740709.3.peg.1097"/>
<reference evidence="5 6" key="1">
    <citation type="journal article" date="2012" name="J. Bacteriol.">
        <title>Genome Sequence of Idiomarina xiamenensis Type Strain 10-D-4.</title>
        <authorList>
            <person name="Lai Q."/>
            <person name="Wang L."/>
            <person name="Wang W."/>
            <person name="Shao Z."/>
        </authorList>
    </citation>
    <scope>NUCLEOTIDE SEQUENCE [LARGE SCALE GENOMIC DNA]</scope>
    <source>
        <strain evidence="5 6">10-D-4</strain>
    </source>
</reference>
<organism evidence="5 6">
    <name type="scientific">Idiomarina xiamenensis 10-D-4</name>
    <dbReference type="NCBI Taxonomy" id="740709"/>
    <lineage>
        <taxon>Bacteria</taxon>
        <taxon>Pseudomonadati</taxon>
        <taxon>Pseudomonadota</taxon>
        <taxon>Gammaproteobacteria</taxon>
        <taxon>Alteromonadales</taxon>
        <taxon>Idiomarinaceae</taxon>
        <taxon>Idiomarina</taxon>
    </lineage>
</organism>
<evidence type="ECO:0000256" key="2">
    <source>
        <dbReference type="ARBA" id="ARBA00022723"/>
    </source>
</evidence>
<dbReference type="GO" id="GO:0016788">
    <property type="term" value="F:hydrolase activity, acting on ester bonds"/>
    <property type="evidence" value="ECO:0007669"/>
    <property type="project" value="InterPro"/>
</dbReference>
<gene>
    <name evidence="5" type="ORF">A10D4_05382</name>
</gene>
<feature type="binding site" evidence="4">
    <location>
        <position position="156"/>
    </location>
    <ligand>
        <name>a divalent metal cation</name>
        <dbReference type="ChEBI" id="CHEBI:60240"/>
        <label>2</label>
    </ligand>
</feature>
<dbReference type="EMBL" id="AMRG01000005">
    <property type="protein sequence ID" value="EKE84474.1"/>
    <property type="molecule type" value="Genomic_DNA"/>
</dbReference>
<keyword evidence="2 4" id="KW-0479">Metal-binding</keyword>
<dbReference type="Gene3D" id="3.20.20.140">
    <property type="entry name" value="Metal-dependent hydrolases"/>
    <property type="match status" value="1"/>
</dbReference>
<keyword evidence="3 5" id="KW-0378">Hydrolase</keyword>
<proteinExistence type="inferred from homology"/>
<dbReference type="FunFam" id="3.20.20.140:FF:000005">
    <property type="entry name" value="TatD family hydrolase"/>
    <property type="match status" value="1"/>
</dbReference>
<sequence length="268" mass="29897">MTRWFDTGVNLTNSKLLPQADDIINRALGAGVQRMLVIGTSVAESEAALALCERYPAQLVASVGVHPHDAAAAPTDFIERLRSLSQHPAVVAIGECGLDYNRLYSLASQQRQVFAAQLALAAERQLPVYLHERDAQQDQLTLLRQYREQIPAYFSHCFTGNKQALAAYLQLDCYIGITGWVCDERRGQELQQAVLDIPNERLLLETDAPFLLPRNVRPRPRYNSPQLLPAIAEMVASLRQQSLSQLAEQCWQNSVRLFGATTADAIER</sequence>
<dbReference type="GO" id="GO:0046872">
    <property type="term" value="F:metal ion binding"/>
    <property type="evidence" value="ECO:0007669"/>
    <property type="project" value="UniProtKB-KW"/>
</dbReference>
<dbReference type="CDD" id="cd01310">
    <property type="entry name" value="TatD_DNAse"/>
    <property type="match status" value="1"/>
</dbReference>
<name>K2KPT1_9GAMM</name>
<comment type="similarity">
    <text evidence="1">Belongs to the metallo-dependent hydrolases superfamily. TatD-type hydrolase family.</text>
</comment>
<keyword evidence="6" id="KW-1185">Reference proteome</keyword>
<dbReference type="Pfam" id="PF01026">
    <property type="entry name" value="TatD_DNase"/>
    <property type="match status" value="1"/>
</dbReference>
<feature type="binding site" evidence="4">
    <location>
        <position position="95"/>
    </location>
    <ligand>
        <name>a divalent metal cation</name>
        <dbReference type="ChEBI" id="CHEBI:60240"/>
        <label>1</label>
    </ligand>
</feature>
<dbReference type="RefSeq" id="WP_008488211.1">
    <property type="nucleotide sequence ID" value="NZ_AMRG01000005.1"/>
</dbReference>
<dbReference type="PANTHER" id="PTHR46124">
    <property type="entry name" value="D-AMINOACYL-TRNA DEACYLASE"/>
    <property type="match status" value="1"/>
</dbReference>
<feature type="binding site" evidence="4">
    <location>
        <position position="207"/>
    </location>
    <ligand>
        <name>a divalent metal cation</name>
        <dbReference type="ChEBI" id="CHEBI:60240"/>
        <label>1</label>
    </ligand>
</feature>
<evidence type="ECO:0000256" key="3">
    <source>
        <dbReference type="ARBA" id="ARBA00022801"/>
    </source>
</evidence>
<dbReference type="OrthoDB" id="9810005at2"/>
<evidence type="ECO:0000313" key="6">
    <source>
        <dbReference type="Proteomes" id="UP000014115"/>
    </source>
</evidence>